<sequence length="235" mass="25012">MTMRLLARGIAALLLLVSALPAQAAVTITFWSRDFGNYFPHAFFTLRGTPDAGGVPVDASYGFTARSVTPALLFGNVKGRVERPKRGYMEGSHARFSRTLSDAQYAAILDLIREWDEKTGDATYNLNRRNCVTFVREAARRSGLTTVDFPKLMKKPSSFLRAVAAANPGAVEPVEQTGTQWFAAHPPLDAALPVDAPEATPGTMAGKKPAGPANDDAQPPAGTSSITSSTDSNAG</sequence>
<proteinExistence type="predicted"/>
<dbReference type="AlphaFoldDB" id="A0A2A4I2W1"/>
<keyword evidence="4" id="KW-1185">Reference proteome</keyword>
<organism evidence="3 4">
    <name type="scientific">Sphingomonas ginsenosidimutans</name>
    <dbReference type="NCBI Taxonomy" id="862134"/>
    <lineage>
        <taxon>Bacteria</taxon>
        <taxon>Pseudomonadati</taxon>
        <taxon>Pseudomonadota</taxon>
        <taxon>Alphaproteobacteria</taxon>
        <taxon>Sphingomonadales</taxon>
        <taxon>Sphingomonadaceae</taxon>
        <taxon>Sphingomonas</taxon>
    </lineage>
</organism>
<gene>
    <name evidence="3" type="ORF">COA17_02005</name>
</gene>
<feature type="compositionally biased region" description="Polar residues" evidence="1">
    <location>
        <begin position="221"/>
        <end position="235"/>
    </location>
</feature>
<dbReference type="RefSeq" id="WP_096609861.1">
    <property type="nucleotide sequence ID" value="NZ_NWVD01000001.1"/>
</dbReference>
<keyword evidence="2" id="KW-0732">Signal</keyword>
<evidence type="ECO:0000313" key="3">
    <source>
        <dbReference type="EMBL" id="PCG10247.1"/>
    </source>
</evidence>
<name>A0A2A4I2W1_9SPHN</name>
<comment type="caution">
    <text evidence="3">The sequence shown here is derived from an EMBL/GenBank/DDBJ whole genome shotgun (WGS) entry which is preliminary data.</text>
</comment>
<evidence type="ECO:0008006" key="5">
    <source>
        <dbReference type="Google" id="ProtNLM"/>
    </source>
</evidence>
<evidence type="ECO:0000313" key="4">
    <source>
        <dbReference type="Proteomes" id="UP000218784"/>
    </source>
</evidence>
<dbReference type="EMBL" id="NWVD01000001">
    <property type="protein sequence ID" value="PCG10247.1"/>
    <property type="molecule type" value="Genomic_DNA"/>
</dbReference>
<feature type="chain" id="PRO_5012088061" description="DUF4105 domain-containing protein" evidence="2">
    <location>
        <begin position="25"/>
        <end position="235"/>
    </location>
</feature>
<protein>
    <recommendedName>
        <fullName evidence="5">DUF4105 domain-containing protein</fullName>
    </recommendedName>
</protein>
<feature type="region of interest" description="Disordered" evidence="1">
    <location>
        <begin position="192"/>
        <end position="235"/>
    </location>
</feature>
<reference evidence="3 4" key="1">
    <citation type="submission" date="2017-09" db="EMBL/GenBank/DDBJ databases">
        <title>Sphingomonas ginsenosidimutans KACC 14949, whole genome shotgun sequence.</title>
        <authorList>
            <person name="Feng G."/>
            <person name="Zhu H."/>
        </authorList>
    </citation>
    <scope>NUCLEOTIDE SEQUENCE [LARGE SCALE GENOMIC DNA]</scope>
    <source>
        <strain evidence="3 4">KACC 14949</strain>
    </source>
</reference>
<evidence type="ECO:0000256" key="2">
    <source>
        <dbReference type="SAM" id="SignalP"/>
    </source>
</evidence>
<evidence type="ECO:0000256" key="1">
    <source>
        <dbReference type="SAM" id="MobiDB-lite"/>
    </source>
</evidence>
<dbReference type="Proteomes" id="UP000218784">
    <property type="component" value="Unassembled WGS sequence"/>
</dbReference>
<accession>A0A2A4I2W1</accession>
<feature type="signal peptide" evidence="2">
    <location>
        <begin position="1"/>
        <end position="24"/>
    </location>
</feature>